<feature type="region of interest" description="Disordered" evidence="7">
    <location>
        <begin position="534"/>
        <end position="569"/>
    </location>
</feature>
<evidence type="ECO:0000256" key="1">
    <source>
        <dbReference type="ARBA" id="ARBA00004123"/>
    </source>
</evidence>
<feature type="region of interest" description="Disordered" evidence="7">
    <location>
        <begin position="72"/>
        <end position="516"/>
    </location>
</feature>
<feature type="compositionally biased region" description="Pro residues" evidence="7">
    <location>
        <begin position="488"/>
        <end position="498"/>
    </location>
</feature>
<feature type="compositionally biased region" description="Low complexity" evidence="7">
    <location>
        <begin position="241"/>
        <end position="258"/>
    </location>
</feature>
<keyword evidence="10" id="KW-1185">Reference proteome</keyword>
<dbReference type="GO" id="GO:0046983">
    <property type="term" value="F:protein dimerization activity"/>
    <property type="evidence" value="ECO:0007669"/>
    <property type="project" value="InterPro"/>
</dbReference>
<keyword evidence="2" id="KW-0805">Transcription regulation</keyword>
<dbReference type="CDD" id="cd00265">
    <property type="entry name" value="MADS_MEF2_like"/>
    <property type="match status" value="1"/>
</dbReference>
<evidence type="ECO:0000256" key="3">
    <source>
        <dbReference type="ARBA" id="ARBA00023125"/>
    </source>
</evidence>
<comment type="similarity">
    <text evidence="6">Belongs to the MEF2 family.</text>
</comment>
<dbReference type="OrthoDB" id="1898716at2759"/>
<dbReference type="InterPro" id="IPR050142">
    <property type="entry name" value="MADS-box/MEF2_TF"/>
</dbReference>
<keyword evidence="4" id="KW-0804">Transcription</keyword>
<gene>
    <name evidence="9" type="ORF">EPUS_00923</name>
</gene>
<dbReference type="AlphaFoldDB" id="U1HSZ9"/>
<dbReference type="FunFam" id="3.40.1810.10:FF:000013">
    <property type="entry name" value="Transcription factor, MADS-box"/>
    <property type="match status" value="1"/>
</dbReference>
<organism evidence="9 10">
    <name type="scientific">Endocarpon pusillum (strain Z07020 / HMAS-L-300199)</name>
    <name type="common">Lichen-forming fungus</name>
    <dbReference type="NCBI Taxonomy" id="1263415"/>
    <lineage>
        <taxon>Eukaryota</taxon>
        <taxon>Fungi</taxon>
        <taxon>Dikarya</taxon>
        <taxon>Ascomycota</taxon>
        <taxon>Pezizomycotina</taxon>
        <taxon>Eurotiomycetes</taxon>
        <taxon>Chaetothyriomycetidae</taxon>
        <taxon>Verrucariales</taxon>
        <taxon>Verrucariaceae</taxon>
        <taxon>Endocarpon</taxon>
    </lineage>
</organism>
<dbReference type="GeneID" id="19235983"/>
<accession>U1HSZ9</accession>
<feature type="compositionally biased region" description="Polar residues" evidence="7">
    <location>
        <begin position="426"/>
        <end position="436"/>
    </location>
</feature>
<feature type="domain" description="MADS-box" evidence="8">
    <location>
        <begin position="1"/>
        <end position="61"/>
    </location>
</feature>
<dbReference type="GO" id="GO:0045944">
    <property type="term" value="P:positive regulation of transcription by RNA polymerase II"/>
    <property type="evidence" value="ECO:0007669"/>
    <property type="project" value="InterPro"/>
</dbReference>
<dbReference type="GO" id="GO:0033554">
    <property type="term" value="P:cellular response to stress"/>
    <property type="evidence" value="ECO:0007669"/>
    <property type="project" value="UniProtKB-ARBA"/>
</dbReference>
<name>U1HSZ9_ENDPU</name>
<feature type="compositionally biased region" description="Pro residues" evidence="7">
    <location>
        <begin position="294"/>
        <end position="316"/>
    </location>
</feature>
<dbReference type="PANTHER" id="PTHR48019">
    <property type="entry name" value="SERUM RESPONSE FACTOR HOMOLOG"/>
    <property type="match status" value="1"/>
</dbReference>
<feature type="compositionally biased region" description="Polar residues" evidence="7">
    <location>
        <begin position="151"/>
        <end position="161"/>
    </location>
</feature>
<reference evidence="10" key="1">
    <citation type="journal article" date="2014" name="BMC Genomics">
        <title>Genome characteristics reveal the impact of lichenization on lichen-forming fungus Endocarpon pusillum Hedwig (Verrucariales, Ascomycota).</title>
        <authorList>
            <person name="Wang Y.-Y."/>
            <person name="Liu B."/>
            <person name="Zhang X.-Y."/>
            <person name="Zhou Q.-M."/>
            <person name="Zhang T."/>
            <person name="Li H."/>
            <person name="Yu Y.-F."/>
            <person name="Zhang X.-L."/>
            <person name="Hao X.-Y."/>
            <person name="Wang M."/>
            <person name="Wang L."/>
            <person name="Wei J.-C."/>
        </authorList>
    </citation>
    <scope>NUCLEOTIDE SEQUENCE [LARGE SCALE GENOMIC DNA]</scope>
    <source>
        <strain evidence="10">Z07020 / HMAS-L-300199</strain>
    </source>
</reference>
<dbReference type="InterPro" id="IPR002100">
    <property type="entry name" value="TF_MADSbox"/>
</dbReference>
<dbReference type="GO" id="GO:0008301">
    <property type="term" value="F:DNA binding, bending"/>
    <property type="evidence" value="ECO:0007669"/>
    <property type="project" value="UniProtKB-ARBA"/>
</dbReference>
<dbReference type="eggNOG" id="KOG0014">
    <property type="taxonomic scope" value="Eukaryota"/>
</dbReference>
<feature type="region of interest" description="Disordered" evidence="7">
    <location>
        <begin position="583"/>
        <end position="630"/>
    </location>
</feature>
<dbReference type="InterPro" id="IPR036879">
    <property type="entry name" value="TF_MADSbox_sf"/>
</dbReference>
<evidence type="ECO:0000256" key="2">
    <source>
        <dbReference type="ARBA" id="ARBA00023015"/>
    </source>
</evidence>
<feature type="compositionally biased region" description="Polar residues" evidence="7">
    <location>
        <begin position="499"/>
        <end position="514"/>
    </location>
</feature>
<dbReference type="SMART" id="SM00432">
    <property type="entry name" value="MADS"/>
    <property type="match status" value="1"/>
</dbReference>
<evidence type="ECO:0000256" key="5">
    <source>
        <dbReference type="ARBA" id="ARBA00023242"/>
    </source>
</evidence>
<dbReference type="PROSITE" id="PS00350">
    <property type="entry name" value="MADS_BOX_1"/>
    <property type="match status" value="1"/>
</dbReference>
<dbReference type="Pfam" id="PF00319">
    <property type="entry name" value="SRF-TF"/>
    <property type="match status" value="1"/>
</dbReference>
<dbReference type="InterPro" id="IPR033896">
    <property type="entry name" value="MEF2-like_N"/>
</dbReference>
<feature type="compositionally biased region" description="Basic and acidic residues" evidence="7">
    <location>
        <begin position="75"/>
        <end position="90"/>
    </location>
</feature>
<dbReference type="GO" id="GO:0000977">
    <property type="term" value="F:RNA polymerase II transcription regulatory region sequence-specific DNA binding"/>
    <property type="evidence" value="ECO:0007669"/>
    <property type="project" value="InterPro"/>
</dbReference>
<evidence type="ECO:0000259" key="8">
    <source>
        <dbReference type="PROSITE" id="PS50066"/>
    </source>
</evidence>
<dbReference type="EMBL" id="KE720941">
    <property type="protein sequence ID" value="ERF73670.1"/>
    <property type="molecule type" value="Genomic_DNA"/>
</dbReference>
<evidence type="ECO:0000256" key="4">
    <source>
        <dbReference type="ARBA" id="ARBA00023163"/>
    </source>
</evidence>
<sequence>MGRRKIEIKAIKDDRNRSVTFLKRKGGLFKKAHELSVLCSVDVAVIIFGHNKKLYEFSSGDINETIGRYQYYGQPHEHKGPADFRGKSGGDDDDDDDEDMSPPREESMPPQPTPQMMPPHIQHQPPFGHLRHPVPSASPPTQNGIFPGQHGSPQPQMASRPSSRETVRRSSSNLVPMQHPRATTPQPAQNGFAYMPNQSMYDHRAHPNLNPPPTAPPQFQHFPHHTPPQPVQHHPQHAQHQHPQQHPQHAQVQQAHQAFLQEHRRQSLPPALPQQERPQPTPTPPTQHQQLPSQSPPQPPPQQSLRPPEPQSPPQPKHLSSKSRSIFTPIDASGSVLASHFFGRSPDPARPDIKEEDSPESKPRPRHQPPLARSTPQPGRSNTMSSEGIIPPSRTNTSSSMRSAAARPRLKVQIPSEASDAESGTADESSPAGTNQNSGGAEAAATAATASTSTPSNSNRNRSHSSSVVLPPPSPSASALLSAGASGPPNPFARPPQPHNSNAYVDNRNNNIDTPISALPSRFVADNLLPSPSSFYPDWGLGSGAGSGSGRGGSGGHDSNMLPSPLTFPTPVVQVGAPLGWGRAAATSTGGPGPESGFAVGEKRKDFTGAGAAGWSEDRAEGEAAKKIKT</sequence>
<feature type="compositionally biased region" description="Gly residues" evidence="7">
    <location>
        <begin position="541"/>
        <end position="556"/>
    </location>
</feature>
<protein>
    <recommendedName>
        <fullName evidence="8">MADS-box domain-containing protein</fullName>
    </recommendedName>
</protein>
<feature type="compositionally biased region" description="Polar residues" evidence="7">
    <location>
        <begin position="374"/>
        <end position="386"/>
    </location>
</feature>
<dbReference type="OMA" id="LGRYQYF"/>
<dbReference type="PRINTS" id="PR00404">
    <property type="entry name" value="MADSDOMAIN"/>
</dbReference>
<evidence type="ECO:0000256" key="6">
    <source>
        <dbReference type="ARBA" id="ARBA00025805"/>
    </source>
</evidence>
<evidence type="ECO:0000256" key="7">
    <source>
        <dbReference type="SAM" id="MobiDB-lite"/>
    </source>
</evidence>
<dbReference type="Proteomes" id="UP000019373">
    <property type="component" value="Unassembled WGS sequence"/>
</dbReference>
<keyword evidence="3" id="KW-0238">DNA-binding</keyword>
<feature type="compositionally biased region" description="Low complexity" evidence="7">
    <location>
        <begin position="476"/>
        <end position="487"/>
    </location>
</feature>
<proteinExistence type="inferred from homology"/>
<evidence type="ECO:0000313" key="10">
    <source>
        <dbReference type="Proteomes" id="UP000019373"/>
    </source>
</evidence>
<feature type="compositionally biased region" description="Acidic residues" evidence="7">
    <location>
        <begin position="91"/>
        <end position="100"/>
    </location>
</feature>
<dbReference type="Gene3D" id="3.40.1810.10">
    <property type="entry name" value="Transcription factor, MADS-box"/>
    <property type="match status" value="1"/>
</dbReference>
<dbReference type="HOGENOM" id="CLU_024080_1_0_1"/>
<dbReference type="SUPFAM" id="SSF55455">
    <property type="entry name" value="SRF-like"/>
    <property type="match status" value="1"/>
</dbReference>
<comment type="subcellular location">
    <subcellularLocation>
        <location evidence="1">Nucleus</location>
    </subcellularLocation>
</comment>
<feature type="compositionally biased region" description="Low complexity" evidence="7">
    <location>
        <begin position="391"/>
        <end position="407"/>
    </location>
</feature>
<feature type="compositionally biased region" description="Low complexity" evidence="7">
    <location>
        <begin position="437"/>
        <end position="469"/>
    </location>
</feature>
<feature type="compositionally biased region" description="Polar residues" evidence="7">
    <location>
        <begin position="169"/>
        <end position="189"/>
    </location>
</feature>
<feature type="compositionally biased region" description="Basic and acidic residues" evidence="7">
    <location>
        <begin position="616"/>
        <end position="630"/>
    </location>
</feature>
<dbReference type="RefSeq" id="XP_007800673.1">
    <property type="nucleotide sequence ID" value="XM_007802482.1"/>
</dbReference>
<dbReference type="PROSITE" id="PS50066">
    <property type="entry name" value="MADS_BOX_2"/>
    <property type="match status" value="1"/>
</dbReference>
<keyword evidence="5" id="KW-0539">Nucleus</keyword>
<dbReference type="GO" id="GO:0005634">
    <property type="term" value="C:nucleus"/>
    <property type="evidence" value="ECO:0007669"/>
    <property type="project" value="UniProtKB-SubCell"/>
</dbReference>
<evidence type="ECO:0000313" key="9">
    <source>
        <dbReference type="EMBL" id="ERF73670.1"/>
    </source>
</evidence>